<dbReference type="Gene3D" id="1.20.140.40">
    <property type="entry name" value="Invertase/pectin methylesterase inhibitor family protein"/>
    <property type="match status" value="1"/>
</dbReference>
<dbReference type="GO" id="GO:0046910">
    <property type="term" value="F:pectinesterase inhibitor activity"/>
    <property type="evidence" value="ECO:0007669"/>
    <property type="project" value="UniProtKB-ARBA"/>
</dbReference>
<feature type="signal peptide" evidence="2">
    <location>
        <begin position="1"/>
        <end position="27"/>
    </location>
</feature>
<organism evidence="4 5">
    <name type="scientific">Dillenia turbinata</name>
    <dbReference type="NCBI Taxonomy" id="194707"/>
    <lineage>
        <taxon>Eukaryota</taxon>
        <taxon>Viridiplantae</taxon>
        <taxon>Streptophyta</taxon>
        <taxon>Embryophyta</taxon>
        <taxon>Tracheophyta</taxon>
        <taxon>Spermatophyta</taxon>
        <taxon>Magnoliopsida</taxon>
        <taxon>eudicotyledons</taxon>
        <taxon>Gunneridae</taxon>
        <taxon>Pentapetalae</taxon>
        <taxon>Dilleniales</taxon>
        <taxon>Dilleniaceae</taxon>
        <taxon>Dillenia</taxon>
    </lineage>
</organism>
<dbReference type="PANTHER" id="PTHR31080:SF117">
    <property type="entry name" value="PLANT INVERTASE_PECTIN METHYLESTERASE INHIBITOR SUPERFAMILY PROTEIN"/>
    <property type="match status" value="1"/>
</dbReference>
<comment type="caution">
    <text evidence="4">The sequence shown here is derived from an EMBL/GenBank/DDBJ whole genome shotgun (WGS) entry which is preliminary data.</text>
</comment>
<feature type="chain" id="PRO_5042845955" evidence="2">
    <location>
        <begin position="28"/>
        <end position="199"/>
    </location>
</feature>
<accession>A0AAN8V0M5</accession>
<dbReference type="AlphaFoldDB" id="A0AAN8V0M5"/>
<dbReference type="NCBIfam" id="TIGR01614">
    <property type="entry name" value="PME_inhib"/>
    <property type="match status" value="1"/>
</dbReference>
<name>A0AAN8V0M5_9MAGN</name>
<evidence type="ECO:0000313" key="5">
    <source>
        <dbReference type="Proteomes" id="UP001370490"/>
    </source>
</evidence>
<evidence type="ECO:0000313" key="4">
    <source>
        <dbReference type="EMBL" id="KAK6926378.1"/>
    </source>
</evidence>
<evidence type="ECO:0000256" key="1">
    <source>
        <dbReference type="ARBA" id="ARBA00022729"/>
    </source>
</evidence>
<keyword evidence="5" id="KW-1185">Reference proteome</keyword>
<dbReference type="Pfam" id="PF04043">
    <property type="entry name" value="PMEI"/>
    <property type="match status" value="1"/>
</dbReference>
<proteinExistence type="predicted"/>
<protein>
    <submittedName>
        <fullName evidence="4">Pectinesterase inhibitor domain</fullName>
    </submittedName>
</protein>
<feature type="domain" description="Pectinesterase inhibitor" evidence="3">
    <location>
        <begin position="34"/>
        <end position="190"/>
    </location>
</feature>
<dbReference type="PANTHER" id="PTHR31080">
    <property type="entry name" value="PECTINESTERASE INHIBITOR-LIKE"/>
    <property type="match status" value="1"/>
</dbReference>
<evidence type="ECO:0000259" key="3">
    <source>
        <dbReference type="SMART" id="SM00856"/>
    </source>
</evidence>
<dbReference type="Proteomes" id="UP001370490">
    <property type="component" value="Unassembled WGS sequence"/>
</dbReference>
<keyword evidence="1 2" id="KW-0732">Signal</keyword>
<dbReference type="InterPro" id="IPR051955">
    <property type="entry name" value="PME_Inhibitor"/>
</dbReference>
<sequence length="199" mass="21503">MTSPSNNLHAMFLILIVFISIPNLGLTARNIEKTSLEFIKTSCGSTTYPQLCFSSLSAHASAIQNSPKLLANTALSVTLNNAKTTSTSMETLLHGHGLTPREIEAMKDCVEEMHDSIDQLRNSLQEMNQFKGSDFGLMISDVQTWVSAALTDEDTCTDGFAGNAMNGNLKNEVRGRIVNIAHLTSNALALINSYAALHG</sequence>
<evidence type="ECO:0000256" key="2">
    <source>
        <dbReference type="SAM" id="SignalP"/>
    </source>
</evidence>
<dbReference type="SMART" id="SM00856">
    <property type="entry name" value="PMEI"/>
    <property type="match status" value="1"/>
</dbReference>
<gene>
    <name evidence="4" type="ORF">RJ641_008097</name>
</gene>
<dbReference type="InterPro" id="IPR035513">
    <property type="entry name" value="Invertase/methylesterase_inhib"/>
</dbReference>
<dbReference type="InterPro" id="IPR006501">
    <property type="entry name" value="Pectinesterase_inhib_dom"/>
</dbReference>
<dbReference type="CDD" id="cd15798">
    <property type="entry name" value="PMEI-like_3"/>
    <property type="match status" value="1"/>
</dbReference>
<reference evidence="4 5" key="1">
    <citation type="submission" date="2023-12" db="EMBL/GenBank/DDBJ databases">
        <title>A high-quality genome assembly for Dillenia turbinata (Dilleniales).</title>
        <authorList>
            <person name="Chanderbali A."/>
        </authorList>
    </citation>
    <scope>NUCLEOTIDE SEQUENCE [LARGE SCALE GENOMIC DNA]</scope>
    <source>
        <strain evidence="4">LSX21</strain>
        <tissue evidence="4">Leaf</tissue>
    </source>
</reference>
<dbReference type="EMBL" id="JBAMMX010000015">
    <property type="protein sequence ID" value="KAK6926378.1"/>
    <property type="molecule type" value="Genomic_DNA"/>
</dbReference>
<dbReference type="FunFam" id="1.20.140.40:FF:000005">
    <property type="entry name" value="Pectin methylesterase inhibitor 1"/>
    <property type="match status" value="1"/>
</dbReference>
<dbReference type="SUPFAM" id="SSF101148">
    <property type="entry name" value="Plant invertase/pectin methylesterase inhibitor"/>
    <property type="match status" value="1"/>
</dbReference>